<dbReference type="PANTHER" id="PTHR12526">
    <property type="entry name" value="GLYCOSYLTRANSFERASE"/>
    <property type="match status" value="1"/>
</dbReference>
<keyword evidence="2" id="KW-0808">Transferase</keyword>
<sequence length="401" mass="46480">MKAKKVILFTRRFPYFKTEAFLEAEINILAEAFDEVVIFPSEISNEVRPLPANVKIEKEFSKYFQNKKKRTVQTIFNSFFWNALWKYRLKVNSIAALKHIFQFSSSVIAYKTYFKNYKFSEIDLLYTYWFTEATKAFVDLKKTNKYKLISRAHRYDIYEGIPSTPKFWPFRKEVLESIDRLYSISENGKNYMERKYNVYNKIKVSKLGVFDKGKIAPQNLENEVSFVSVSRIDPMKRVQLIADSIVNFAKLNPDKKISWIHFGEGKERENIKNSIPELPNLKAQLNGAIQNTKIYKYYEENPVSIFINLSSSEGIPVSIMEAQSFGIPVIATDVGGSGEIVQNETGKLLSANPSISDVNLAINKILDDNLSRQEIKKFWSLNFNAQTNYESFVNDLKSDVF</sequence>
<dbReference type="RefSeq" id="WP_115962092.1">
    <property type="nucleotide sequence ID" value="NZ_CBCRVL010000012.1"/>
</dbReference>
<name>A0A3D9CIJ1_9FLAO</name>
<protein>
    <recommendedName>
        <fullName evidence="3">Glycosyl transferase family 1 domain-containing protein</fullName>
    </recommendedName>
</protein>
<dbReference type="AlphaFoldDB" id="A0A3D9CIJ1"/>
<dbReference type="OrthoDB" id="9795068at2"/>
<dbReference type="Proteomes" id="UP000256769">
    <property type="component" value="Unassembled WGS sequence"/>
</dbReference>
<comment type="caution">
    <text evidence="4">The sequence shown here is derived from an EMBL/GenBank/DDBJ whole genome shotgun (WGS) entry which is preliminary data.</text>
</comment>
<evidence type="ECO:0000313" key="5">
    <source>
        <dbReference type="Proteomes" id="UP000256769"/>
    </source>
</evidence>
<evidence type="ECO:0000256" key="1">
    <source>
        <dbReference type="ARBA" id="ARBA00022676"/>
    </source>
</evidence>
<evidence type="ECO:0000313" key="4">
    <source>
        <dbReference type="EMBL" id="REC65572.1"/>
    </source>
</evidence>
<keyword evidence="5" id="KW-1185">Reference proteome</keyword>
<dbReference type="SUPFAM" id="SSF53756">
    <property type="entry name" value="UDP-Glycosyltransferase/glycogen phosphorylase"/>
    <property type="match status" value="1"/>
</dbReference>
<accession>A0A3D9CIJ1</accession>
<organism evidence="4 5">
    <name type="scientific">Chryseobacterium flavum</name>
    <dbReference type="NCBI Taxonomy" id="415851"/>
    <lineage>
        <taxon>Bacteria</taxon>
        <taxon>Pseudomonadati</taxon>
        <taxon>Bacteroidota</taxon>
        <taxon>Flavobacteriia</taxon>
        <taxon>Flavobacteriales</taxon>
        <taxon>Weeksellaceae</taxon>
        <taxon>Chryseobacterium group</taxon>
        <taxon>Chryseobacterium</taxon>
    </lineage>
</organism>
<dbReference type="Gene3D" id="3.40.50.2000">
    <property type="entry name" value="Glycogen Phosphorylase B"/>
    <property type="match status" value="2"/>
</dbReference>
<gene>
    <name evidence="4" type="ORF">DRF59_15445</name>
</gene>
<evidence type="ECO:0000256" key="2">
    <source>
        <dbReference type="ARBA" id="ARBA00022679"/>
    </source>
</evidence>
<dbReference type="EMBL" id="QNUE01000013">
    <property type="protein sequence ID" value="REC65572.1"/>
    <property type="molecule type" value="Genomic_DNA"/>
</dbReference>
<evidence type="ECO:0000259" key="3">
    <source>
        <dbReference type="Pfam" id="PF00534"/>
    </source>
</evidence>
<reference evidence="4 5" key="1">
    <citation type="journal article" date="2007" name="Int. J. Syst. Evol. Microbiol.">
        <title>Chryseobacterium flavum sp. nov., isolated from polluted soil.</title>
        <authorList>
            <person name="Zhou Y."/>
            <person name="Dong J."/>
            <person name="Wang X."/>
            <person name="Huang X."/>
            <person name="Zhang K.Y."/>
            <person name="Zhang Y.Q."/>
            <person name="Guo Y.F."/>
            <person name="Lai R."/>
            <person name="Li W.J."/>
        </authorList>
    </citation>
    <scope>NUCLEOTIDE SEQUENCE [LARGE SCALE GENOMIC DNA]</scope>
    <source>
        <strain evidence="4 5">KCTC 12877</strain>
    </source>
</reference>
<dbReference type="InterPro" id="IPR001296">
    <property type="entry name" value="Glyco_trans_1"/>
</dbReference>
<feature type="domain" description="Glycosyl transferase family 1" evidence="3">
    <location>
        <begin position="221"/>
        <end position="377"/>
    </location>
</feature>
<dbReference type="PANTHER" id="PTHR12526:SF629">
    <property type="entry name" value="TEICHURONIC ACID BIOSYNTHESIS GLYCOSYLTRANSFERASE TUAH-RELATED"/>
    <property type="match status" value="1"/>
</dbReference>
<proteinExistence type="predicted"/>
<keyword evidence="1" id="KW-0328">Glycosyltransferase</keyword>
<dbReference type="Pfam" id="PF00534">
    <property type="entry name" value="Glycos_transf_1"/>
    <property type="match status" value="1"/>
</dbReference>
<dbReference type="GO" id="GO:0016757">
    <property type="term" value="F:glycosyltransferase activity"/>
    <property type="evidence" value="ECO:0007669"/>
    <property type="project" value="UniProtKB-KW"/>
</dbReference>